<proteinExistence type="predicted"/>
<evidence type="ECO:0000313" key="3">
    <source>
        <dbReference type="Proteomes" id="UP000199517"/>
    </source>
</evidence>
<keyword evidence="2" id="KW-0430">Lectin</keyword>
<evidence type="ECO:0000259" key="1">
    <source>
        <dbReference type="Pfam" id="PF07472"/>
    </source>
</evidence>
<dbReference type="Proteomes" id="UP000199517">
    <property type="component" value="Unassembled WGS sequence"/>
</dbReference>
<dbReference type="InterPro" id="IPR036684">
    <property type="entry name" value="Ca_lectin_sf"/>
</dbReference>
<sequence>MTWSVNVINNTGGPVISPANSTLYVQGTQAVIFVQRFGYITLLDIGHQNGGPHYWCVSVTTGGYNNRWWYDGQGACDLVLNPDGTFNLSGQGQTLHGVIGGGTDARFFDLPPSHRVYITGVTNALWNQRVTLTVNGGGPSMQWVGAGEGNRELAHQTIDTPPGPAGQNNAAVIMEHANNGSGAWVMSNMSGVGKYGLLGYNMRMVVSEDGADQDYNDSGLACQWWMLP</sequence>
<dbReference type="AlphaFoldDB" id="A0A1I1Y3G2"/>
<reference evidence="3" key="1">
    <citation type="submission" date="2016-10" db="EMBL/GenBank/DDBJ databases">
        <authorList>
            <person name="Varghese N."/>
            <person name="Submissions S."/>
        </authorList>
    </citation>
    <scope>NUCLEOTIDE SEQUENCE [LARGE SCALE GENOMIC DNA]</scope>
    <source>
        <strain evidence="3">DSM 7481</strain>
    </source>
</reference>
<feature type="domain" description="Calcium-mediated lectin" evidence="1">
    <location>
        <begin position="108"/>
        <end position="224"/>
    </location>
</feature>
<gene>
    <name evidence="2" type="ORF">SAMN04489710_11530</name>
</gene>
<keyword evidence="3" id="KW-1185">Reference proteome</keyword>
<dbReference type="InterPro" id="IPR010907">
    <property type="entry name" value="Ca-mediated_lectin"/>
</dbReference>
<evidence type="ECO:0000313" key="2">
    <source>
        <dbReference type="EMBL" id="SFE12613.1"/>
    </source>
</evidence>
<dbReference type="SUPFAM" id="SSF82026">
    <property type="entry name" value="Calcium-mediated lectin"/>
    <property type="match status" value="1"/>
</dbReference>
<dbReference type="Gene3D" id="2.60.120.400">
    <property type="entry name" value="Calcium-mediated lectin"/>
    <property type="match status" value="1"/>
</dbReference>
<dbReference type="STRING" id="32040.SAMN04489710_11530"/>
<protein>
    <submittedName>
        <fullName evidence="2">Fucose-binding lectin II (PA-IIL)</fullName>
    </submittedName>
</protein>
<dbReference type="EMBL" id="FOMQ01000015">
    <property type="protein sequence ID" value="SFE12613.1"/>
    <property type="molecule type" value="Genomic_DNA"/>
</dbReference>
<dbReference type="GO" id="GO:0030246">
    <property type="term" value="F:carbohydrate binding"/>
    <property type="evidence" value="ECO:0007669"/>
    <property type="project" value="UniProtKB-KW"/>
</dbReference>
<dbReference type="OrthoDB" id="4351109at2"/>
<name>A0A1I1Y3G2_9BURK</name>
<accession>A0A1I1Y3G2</accession>
<organism evidence="2 3">
    <name type="scientific">Paracidovorax konjaci</name>
    <dbReference type="NCBI Taxonomy" id="32040"/>
    <lineage>
        <taxon>Bacteria</taxon>
        <taxon>Pseudomonadati</taxon>
        <taxon>Pseudomonadota</taxon>
        <taxon>Betaproteobacteria</taxon>
        <taxon>Burkholderiales</taxon>
        <taxon>Comamonadaceae</taxon>
        <taxon>Paracidovorax</taxon>
    </lineage>
</organism>
<dbReference type="Pfam" id="PF07472">
    <property type="entry name" value="PA-IIL"/>
    <property type="match status" value="1"/>
</dbReference>
<dbReference type="RefSeq" id="WP_092955898.1">
    <property type="nucleotide sequence ID" value="NZ_FOMQ01000015.1"/>
</dbReference>